<name>A0A443RT85_9ACAR</name>
<dbReference type="GO" id="GO:0016020">
    <property type="term" value="C:membrane"/>
    <property type="evidence" value="ECO:0007669"/>
    <property type="project" value="GOC"/>
</dbReference>
<keyword evidence="6" id="KW-0746">Sphingolipid metabolism</keyword>
<keyword evidence="5 6" id="KW-0378">Hydrolase</keyword>
<sequence>DPPKLQKGFITIVETTKQGKRFSTSTVAFQNKSNFDKHGLERYVDITINREKEYQTIIGFGGAFTDAATINIKSLPEHLSQRLVKDYFAEDGLEYNIGRIPIGGSDFSTRMYTYDDISNGTDFELKHFKLAEEDIKFKIPIIKSAISVAAGKISLFGSAWGPPAWMKTNNGTKGVGKLKGSVDGPYYKTWASYAVK</sequence>
<evidence type="ECO:0000256" key="6">
    <source>
        <dbReference type="RuleBase" id="RU361188"/>
    </source>
</evidence>
<evidence type="ECO:0000256" key="5">
    <source>
        <dbReference type="ARBA" id="ARBA00022801"/>
    </source>
</evidence>
<dbReference type="EMBL" id="NCKV01038638">
    <property type="protein sequence ID" value="RWS18502.1"/>
    <property type="molecule type" value="Genomic_DNA"/>
</dbReference>
<evidence type="ECO:0000256" key="2">
    <source>
        <dbReference type="ARBA" id="ARBA00005382"/>
    </source>
</evidence>
<evidence type="ECO:0000259" key="7">
    <source>
        <dbReference type="Pfam" id="PF02055"/>
    </source>
</evidence>
<dbReference type="PRINTS" id="PR00843">
    <property type="entry name" value="GLHYDRLASE30"/>
</dbReference>
<dbReference type="STRING" id="299467.A0A443RT85"/>
<dbReference type="Proteomes" id="UP000288716">
    <property type="component" value="Unassembled WGS sequence"/>
</dbReference>
<dbReference type="Pfam" id="PF02055">
    <property type="entry name" value="Glyco_hydro_30"/>
    <property type="match status" value="1"/>
</dbReference>
<dbReference type="InterPro" id="IPR001139">
    <property type="entry name" value="Glyco_hydro_30"/>
</dbReference>
<evidence type="ECO:0000256" key="1">
    <source>
        <dbReference type="ARBA" id="ARBA00001013"/>
    </source>
</evidence>
<dbReference type="GO" id="GO:0004348">
    <property type="term" value="F:glucosylceramidase activity"/>
    <property type="evidence" value="ECO:0007669"/>
    <property type="project" value="UniProtKB-EC"/>
</dbReference>
<dbReference type="Gene3D" id="3.20.20.80">
    <property type="entry name" value="Glycosidases"/>
    <property type="match status" value="1"/>
</dbReference>
<dbReference type="VEuPathDB" id="VectorBase:LDEU013538"/>
<evidence type="ECO:0000313" key="9">
    <source>
        <dbReference type="Proteomes" id="UP000288716"/>
    </source>
</evidence>
<keyword evidence="6" id="KW-0443">Lipid metabolism</keyword>
<dbReference type="PANTHER" id="PTHR11069:SF23">
    <property type="entry name" value="LYSOSOMAL ACID GLUCOSYLCERAMIDASE"/>
    <property type="match status" value="1"/>
</dbReference>
<accession>A0A443RT85</accession>
<proteinExistence type="inferred from homology"/>
<evidence type="ECO:0000256" key="3">
    <source>
        <dbReference type="ARBA" id="ARBA00012658"/>
    </source>
</evidence>
<organism evidence="8 9">
    <name type="scientific">Leptotrombidium deliense</name>
    <dbReference type="NCBI Taxonomy" id="299467"/>
    <lineage>
        <taxon>Eukaryota</taxon>
        <taxon>Metazoa</taxon>
        <taxon>Ecdysozoa</taxon>
        <taxon>Arthropoda</taxon>
        <taxon>Chelicerata</taxon>
        <taxon>Arachnida</taxon>
        <taxon>Acari</taxon>
        <taxon>Acariformes</taxon>
        <taxon>Trombidiformes</taxon>
        <taxon>Prostigmata</taxon>
        <taxon>Anystina</taxon>
        <taxon>Parasitengona</taxon>
        <taxon>Trombiculoidea</taxon>
        <taxon>Trombiculidae</taxon>
        <taxon>Leptotrombidium</taxon>
    </lineage>
</organism>
<evidence type="ECO:0000256" key="4">
    <source>
        <dbReference type="ARBA" id="ARBA00022729"/>
    </source>
</evidence>
<comment type="similarity">
    <text evidence="2 6">Belongs to the glycosyl hydrolase 30 family.</text>
</comment>
<dbReference type="SUPFAM" id="SSF51445">
    <property type="entry name" value="(Trans)glycosidases"/>
    <property type="match status" value="1"/>
</dbReference>
<reference evidence="8 9" key="1">
    <citation type="journal article" date="2018" name="Gigascience">
        <title>Genomes of trombidid mites reveal novel predicted allergens and laterally-transferred genes associated with secondary metabolism.</title>
        <authorList>
            <person name="Dong X."/>
            <person name="Chaisiri K."/>
            <person name="Xia D."/>
            <person name="Armstrong S.D."/>
            <person name="Fang Y."/>
            <person name="Donnelly M.J."/>
            <person name="Kadowaki T."/>
            <person name="McGarry J.W."/>
            <person name="Darby A.C."/>
            <person name="Makepeace B.L."/>
        </authorList>
    </citation>
    <scope>NUCLEOTIDE SEQUENCE [LARGE SCALE GENOMIC DNA]</scope>
    <source>
        <strain evidence="8">UoL-UT</strain>
    </source>
</reference>
<protein>
    <recommendedName>
        <fullName evidence="3 6">Glucosylceramidase</fullName>
        <ecNumber evidence="3 6">3.2.1.45</ecNumber>
    </recommendedName>
</protein>
<dbReference type="InterPro" id="IPR017853">
    <property type="entry name" value="GH"/>
</dbReference>
<keyword evidence="4" id="KW-0732">Signal</keyword>
<feature type="domain" description="Glycosyl hydrolase family 30 TIM-barrel" evidence="7">
    <location>
        <begin position="57"/>
        <end position="196"/>
    </location>
</feature>
<dbReference type="AlphaFoldDB" id="A0A443RT85"/>
<gene>
    <name evidence="8" type="ORF">B4U80_07562</name>
</gene>
<dbReference type="InterPro" id="IPR033453">
    <property type="entry name" value="Glyco_hydro_30_TIM-barrel"/>
</dbReference>
<dbReference type="EC" id="3.2.1.45" evidence="3 6"/>
<keyword evidence="9" id="KW-1185">Reference proteome</keyword>
<comment type="catalytic activity">
    <reaction evidence="1">
        <text>a beta-D-glucosyl-(1&lt;-&gt;1')-N-acylsphing-4-enine + H2O = an N-acylsphing-4-enine + D-glucose</text>
        <dbReference type="Rhea" id="RHEA:13269"/>
        <dbReference type="ChEBI" id="CHEBI:4167"/>
        <dbReference type="ChEBI" id="CHEBI:15377"/>
        <dbReference type="ChEBI" id="CHEBI:22801"/>
        <dbReference type="ChEBI" id="CHEBI:52639"/>
        <dbReference type="EC" id="3.2.1.45"/>
    </reaction>
    <physiologicalReaction direction="left-to-right" evidence="1">
        <dbReference type="Rhea" id="RHEA:13270"/>
    </physiologicalReaction>
</comment>
<evidence type="ECO:0000313" key="8">
    <source>
        <dbReference type="EMBL" id="RWS18502.1"/>
    </source>
</evidence>
<feature type="non-terminal residue" evidence="8">
    <location>
        <position position="1"/>
    </location>
</feature>
<comment type="caution">
    <text evidence="8">The sequence shown here is derived from an EMBL/GenBank/DDBJ whole genome shotgun (WGS) entry which is preliminary data.</text>
</comment>
<dbReference type="OrthoDB" id="6507481at2759"/>
<dbReference type="GO" id="GO:0006680">
    <property type="term" value="P:glucosylceramide catabolic process"/>
    <property type="evidence" value="ECO:0007669"/>
    <property type="project" value="TreeGrafter"/>
</dbReference>
<keyword evidence="6" id="KW-0326">Glycosidase</keyword>
<dbReference type="PANTHER" id="PTHR11069">
    <property type="entry name" value="GLUCOSYLCERAMIDASE"/>
    <property type="match status" value="1"/>
</dbReference>